<evidence type="ECO:0000256" key="3">
    <source>
        <dbReference type="ARBA" id="ARBA00023602"/>
    </source>
</evidence>
<dbReference type="EMBL" id="MU001687">
    <property type="protein sequence ID" value="KAF2455408.1"/>
    <property type="molecule type" value="Genomic_DNA"/>
</dbReference>
<protein>
    <recommendedName>
        <fullName evidence="6">Cns1/TTC4 wheel domain-containing protein</fullName>
    </recommendedName>
</protein>
<feature type="compositionally biased region" description="Acidic residues" evidence="5">
    <location>
        <begin position="1"/>
        <end position="10"/>
    </location>
</feature>
<reference evidence="7" key="1">
    <citation type="journal article" date="2020" name="Stud. Mycol.">
        <title>101 Dothideomycetes genomes: a test case for predicting lifestyles and emergence of pathogens.</title>
        <authorList>
            <person name="Haridas S."/>
            <person name="Albert R."/>
            <person name="Binder M."/>
            <person name="Bloem J."/>
            <person name="Labutti K."/>
            <person name="Salamov A."/>
            <person name="Andreopoulos B."/>
            <person name="Baker S."/>
            <person name="Barry K."/>
            <person name="Bills G."/>
            <person name="Bluhm B."/>
            <person name="Cannon C."/>
            <person name="Castanera R."/>
            <person name="Culley D."/>
            <person name="Daum C."/>
            <person name="Ezra D."/>
            <person name="Gonzalez J."/>
            <person name="Henrissat B."/>
            <person name="Kuo A."/>
            <person name="Liang C."/>
            <person name="Lipzen A."/>
            <person name="Lutzoni F."/>
            <person name="Magnuson J."/>
            <person name="Mondo S."/>
            <person name="Nolan M."/>
            <person name="Ohm R."/>
            <person name="Pangilinan J."/>
            <person name="Park H.-J."/>
            <person name="Ramirez L."/>
            <person name="Alfaro M."/>
            <person name="Sun H."/>
            <person name="Tritt A."/>
            <person name="Yoshinaga Y."/>
            <person name="Zwiers L.-H."/>
            <person name="Turgeon B."/>
            <person name="Goodwin S."/>
            <person name="Spatafora J."/>
            <person name="Crous P."/>
            <person name="Grigoriev I."/>
        </authorList>
    </citation>
    <scope>NUCLEOTIDE SEQUENCE</scope>
    <source>
        <strain evidence="7">ATCC 16933</strain>
    </source>
</reference>
<dbReference type="SMART" id="SM00028">
    <property type="entry name" value="TPR"/>
    <property type="match status" value="2"/>
</dbReference>
<dbReference type="Proteomes" id="UP000799766">
    <property type="component" value="Unassembled WGS sequence"/>
</dbReference>
<name>A0A6A6NV05_9PEZI</name>
<dbReference type="PANTHER" id="PTHR46035:SF1">
    <property type="entry name" value="TETRATRICOPEPTIDE REPEAT PROTEIN 4"/>
    <property type="match status" value="1"/>
</dbReference>
<keyword evidence="1" id="KW-0677">Repeat</keyword>
<evidence type="ECO:0000259" key="6">
    <source>
        <dbReference type="Pfam" id="PF18972"/>
    </source>
</evidence>
<sequence length="283" mass="32095">MPQDREDGEGPTDVQVVELDEEEEERKEKAIEEACYVNRALCNLERKNHRACNLDCAAALRLNPTNIKAWYRASSACLALDKILEAEDSCARGLKIDPKNAALKTLATKISKRKQTIEEQENRRREREQRKMAEKHTLKLALKARNIPSRVTNERPDAEDAIMKLADPLDPSSTLSVPVIFLYPLHMQSDFIKAFAETETLGEHLSYILPLPWDEKGEYTPESVECYIETVAGGLIKAGKKLSLLKLLKSGKIEIVDGMLRVQVVPRSKAQGWIDDFKRRRLA</sequence>
<dbReference type="GO" id="GO:0051879">
    <property type="term" value="F:Hsp90 protein binding"/>
    <property type="evidence" value="ECO:0007669"/>
    <property type="project" value="InterPro"/>
</dbReference>
<dbReference type="Gene3D" id="1.25.40.10">
    <property type="entry name" value="Tetratricopeptide repeat domain"/>
    <property type="match status" value="1"/>
</dbReference>
<feature type="domain" description="Cns1/TTC4 wheel" evidence="6">
    <location>
        <begin position="167"/>
        <end position="277"/>
    </location>
</feature>
<feature type="region of interest" description="Disordered" evidence="5">
    <location>
        <begin position="1"/>
        <end position="24"/>
    </location>
</feature>
<keyword evidence="8" id="KW-1185">Reference proteome</keyword>
<gene>
    <name evidence="7" type="ORF">BDY21DRAFT_350760</name>
</gene>
<dbReference type="GO" id="GO:0005634">
    <property type="term" value="C:nucleus"/>
    <property type="evidence" value="ECO:0007669"/>
    <property type="project" value="TreeGrafter"/>
</dbReference>
<dbReference type="GO" id="GO:0005829">
    <property type="term" value="C:cytosol"/>
    <property type="evidence" value="ECO:0007669"/>
    <property type="project" value="TreeGrafter"/>
</dbReference>
<evidence type="ECO:0000256" key="1">
    <source>
        <dbReference type="ARBA" id="ARBA00022737"/>
    </source>
</evidence>
<feature type="coiled-coil region" evidence="4">
    <location>
        <begin position="103"/>
        <end position="137"/>
    </location>
</feature>
<dbReference type="GO" id="GO:0006457">
    <property type="term" value="P:protein folding"/>
    <property type="evidence" value="ECO:0007669"/>
    <property type="project" value="TreeGrafter"/>
</dbReference>
<dbReference type="SUPFAM" id="SSF48452">
    <property type="entry name" value="TPR-like"/>
    <property type="match status" value="1"/>
</dbReference>
<dbReference type="OrthoDB" id="420195at2759"/>
<evidence type="ECO:0000256" key="5">
    <source>
        <dbReference type="SAM" id="MobiDB-lite"/>
    </source>
</evidence>
<dbReference type="CDD" id="cd21381">
    <property type="entry name" value="CTWD_TTC4"/>
    <property type="match status" value="1"/>
</dbReference>
<dbReference type="AlphaFoldDB" id="A0A6A6NV05"/>
<dbReference type="InterPro" id="IPR011990">
    <property type="entry name" value="TPR-like_helical_dom_sf"/>
</dbReference>
<dbReference type="Pfam" id="PF18972">
    <property type="entry name" value="Wheel"/>
    <property type="match status" value="1"/>
</dbReference>
<dbReference type="InterPro" id="IPR044059">
    <property type="entry name" value="Csn1/TTC4_wheel"/>
</dbReference>
<keyword evidence="4" id="KW-0175">Coiled coil</keyword>
<dbReference type="PANTHER" id="PTHR46035">
    <property type="entry name" value="TETRATRICOPEPTIDE REPEAT PROTEIN 4"/>
    <property type="match status" value="1"/>
</dbReference>
<dbReference type="InterPro" id="IPR019734">
    <property type="entry name" value="TPR_rpt"/>
</dbReference>
<evidence type="ECO:0000313" key="7">
    <source>
        <dbReference type="EMBL" id="KAF2455408.1"/>
    </source>
</evidence>
<keyword evidence="2" id="KW-0802">TPR repeat</keyword>
<proteinExistence type="inferred from homology"/>
<accession>A0A6A6NV05</accession>
<comment type="similarity">
    <text evidence="3">Belongs to the TTC4 family.</text>
</comment>
<evidence type="ECO:0000256" key="2">
    <source>
        <dbReference type="ARBA" id="ARBA00022803"/>
    </source>
</evidence>
<dbReference type="GO" id="GO:0030544">
    <property type="term" value="F:Hsp70 protein binding"/>
    <property type="evidence" value="ECO:0007669"/>
    <property type="project" value="TreeGrafter"/>
</dbReference>
<organism evidence="7 8">
    <name type="scientific">Lineolata rhizophorae</name>
    <dbReference type="NCBI Taxonomy" id="578093"/>
    <lineage>
        <taxon>Eukaryota</taxon>
        <taxon>Fungi</taxon>
        <taxon>Dikarya</taxon>
        <taxon>Ascomycota</taxon>
        <taxon>Pezizomycotina</taxon>
        <taxon>Dothideomycetes</taxon>
        <taxon>Dothideomycetes incertae sedis</taxon>
        <taxon>Lineolatales</taxon>
        <taxon>Lineolataceae</taxon>
        <taxon>Lineolata</taxon>
    </lineage>
</organism>
<evidence type="ECO:0000313" key="8">
    <source>
        <dbReference type="Proteomes" id="UP000799766"/>
    </source>
</evidence>
<evidence type="ECO:0000256" key="4">
    <source>
        <dbReference type="SAM" id="Coils"/>
    </source>
</evidence>